<protein>
    <submittedName>
        <fullName evidence="4">Defensin-like</fullName>
    </submittedName>
</protein>
<evidence type="ECO:0000313" key="4">
    <source>
        <dbReference type="RefSeq" id="XP_011501947.1"/>
    </source>
</evidence>
<feature type="domain" description="Invertebrate defensins family profile" evidence="2">
    <location>
        <begin position="55"/>
        <end position="83"/>
    </location>
</feature>
<dbReference type="Gene3D" id="3.30.30.10">
    <property type="entry name" value="Knottin, scorpion toxin-like"/>
    <property type="match status" value="1"/>
</dbReference>
<evidence type="ECO:0000256" key="1">
    <source>
        <dbReference type="ARBA" id="ARBA00023157"/>
    </source>
</evidence>
<name>A0AAJ7DZA8_9HYME</name>
<reference evidence="4" key="1">
    <citation type="submission" date="2025-08" db="UniProtKB">
        <authorList>
            <consortium name="RefSeq"/>
        </authorList>
    </citation>
    <scope>IDENTIFICATION</scope>
</reference>
<dbReference type="InterPro" id="IPR036574">
    <property type="entry name" value="Scorpion_toxin-like_sf"/>
</dbReference>
<dbReference type="SUPFAM" id="SSF57095">
    <property type="entry name" value="Scorpion toxin-like"/>
    <property type="match status" value="1"/>
</dbReference>
<sequence>MLLNFVKVVPLKYKMYNDIKNTSPFQNKKNYQQLTDEYLVRLPRVTYNLLSFGNWTNVSVCAAHCLTLKKAGGSCKHGMCHCRK</sequence>
<dbReference type="Proteomes" id="UP000695007">
    <property type="component" value="Unplaced"/>
</dbReference>
<proteinExistence type="predicted"/>
<dbReference type="GO" id="GO:0006952">
    <property type="term" value="P:defense response"/>
    <property type="evidence" value="ECO:0007669"/>
    <property type="project" value="InterPro"/>
</dbReference>
<evidence type="ECO:0000313" key="3">
    <source>
        <dbReference type="Proteomes" id="UP000695007"/>
    </source>
</evidence>
<dbReference type="RefSeq" id="XP_011501947.1">
    <property type="nucleotide sequence ID" value="XM_011503645.1"/>
</dbReference>
<evidence type="ECO:0000259" key="2">
    <source>
        <dbReference type="Pfam" id="PF01097"/>
    </source>
</evidence>
<gene>
    <name evidence="4" type="primary">LOC105365471</name>
</gene>
<dbReference type="Pfam" id="PF01097">
    <property type="entry name" value="Defensin_2"/>
    <property type="match status" value="1"/>
</dbReference>
<dbReference type="GeneID" id="105365471"/>
<keyword evidence="1" id="KW-1015">Disulfide bond</keyword>
<accession>A0AAJ7DZA8</accession>
<dbReference type="KEGG" id="csol:105365471"/>
<keyword evidence="3" id="KW-1185">Reference proteome</keyword>
<dbReference type="InterPro" id="IPR001542">
    <property type="entry name" value="Defensin_invertebrate/fungal"/>
</dbReference>
<dbReference type="GO" id="GO:0051707">
    <property type="term" value="P:response to other organism"/>
    <property type="evidence" value="ECO:0007669"/>
    <property type="project" value="UniProtKB-ARBA"/>
</dbReference>
<organism evidence="3 4">
    <name type="scientific">Ceratosolen solmsi marchali</name>
    <dbReference type="NCBI Taxonomy" id="326594"/>
    <lineage>
        <taxon>Eukaryota</taxon>
        <taxon>Metazoa</taxon>
        <taxon>Ecdysozoa</taxon>
        <taxon>Arthropoda</taxon>
        <taxon>Hexapoda</taxon>
        <taxon>Insecta</taxon>
        <taxon>Pterygota</taxon>
        <taxon>Neoptera</taxon>
        <taxon>Endopterygota</taxon>
        <taxon>Hymenoptera</taxon>
        <taxon>Apocrita</taxon>
        <taxon>Proctotrupomorpha</taxon>
        <taxon>Chalcidoidea</taxon>
        <taxon>Agaonidae</taxon>
        <taxon>Agaoninae</taxon>
        <taxon>Ceratosolen</taxon>
    </lineage>
</organism>
<dbReference type="AlphaFoldDB" id="A0AAJ7DZA8"/>